<feature type="transmembrane region" description="Helical" evidence="2">
    <location>
        <begin position="153"/>
        <end position="170"/>
    </location>
</feature>
<protein>
    <submittedName>
        <fullName evidence="3">DUF2339 domain-containing protein</fullName>
    </submittedName>
</protein>
<feature type="transmembrane region" description="Helical" evidence="2">
    <location>
        <begin position="364"/>
        <end position="385"/>
    </location>
</feature>
<feature type="transmembrane region" description="Helical" evidence="2">
    <location>
        <begin position="208"/>
        <end position="227"/>
    </location>
</feature>
<feature type="transmembrane region" description="Helical" evidence="2">
    <location>
        <begin position="855"/>
        <end position="873"/>
    </location>
</feature>
<feature type="transmembrane region" description="Helical" evidence="2">
    <location>
        <begin position="885"/>
        <end position="902"/>
    </location>
</feature>
<feature type="transmembrane region" description="Helical" evidence="2">
    <location>
        <begin position="280"/>
        <end position="299"/>
    </location>
</feature>
<feature type="transmembrane region" description="Helical" evidence="2">
    <location>
        <begin position="758"/>
        <end position="778"/>
    </location>
</feature>
<feature type="transmembrane region" description="Helical" evidence="2">
    <location>
        <begin position="678"/>
        <end position="696"/>
    </location>
</feature>
<feature type="transmembrane region" description="Helical" evidence="2">
    <location>
        <begin position="790"/>
        <end position="810"/>
    </location>
</feature>
<keyword evidence="4" id="KW-1185">Reference proteome</keyword>
<feature type="region of interest" description="Disordered" evidence="1">
    <location>
        <begin position="58"/>
        <end position="93"/>
    </location>
</feature>
<dbReference type="RefSeq" id="WP_201683931.1">
    <property type="nucleotide sequence ID" value="NZ_JAEQNA010000003.1"/>
</dbReference>
<dbReference type="PANTHER" id="PTHR38434">
    <property type="entry name" value="BLL2549 PROTEIN"/>
    <property type="match status" value="1"/>
</dbReference>
<reference evidence="3" key="1">
    <citation type="submission" date="2021-01" db="EMBL/GenBank/DDBJ databases">
        <title>Ramlibacter sp. strain AW1 16S ribosomal RNA gene Genome sequencing and assembly.</title>
        <authorList>
            <person name="Kang M."/>
        </authorList>
    </citation>
    <scope>NUCLEOTIDE SEQUENCE</scope>
    <source>
        <strain evidence="3">AW1</strain>
    </source>
</reference>
<name>A0A937D510_9BURK</name>
<feature type="transmembrane region" description="Helical" evidence="2">
    <location>
        <begin position="475"/>
        <end position="497"/>
    </location>
</feature>
<evidence type="ECO:0000313" key="4">
    <source>
        <dbReference type="Proteomes" id="UP000613011"/>
    </source>
</evidence>
<dbReference type="Pfam" id="PF10101">
    <property type="entry name" value="DUF2339"/>
    <property type="match status" value="1"/>
</dbReference>
<gene>
    <name evidence="3" type="ORF">JI739_10945</name>
</gene>
<dbReference type="InterPro" id="IPR014600">
    <property type="entry name" value="UCP035905_mem"/>
</dbReference>
<keyword evidence="2" id="KW-0472">Membrane</keyword>
<feature type="transmembrane region" description="Helical" evidence="2">
    <location>
        <begin position="397"/>
        <end position="416"/>
    </location>
</feature>
<keyword evidence="2" id="KW-1133">Transmembrane helix</keyword>
<accession>A0A937D510</accession>
<dbReference type="Proteomes" id="UP000613011">
    <property type="component" value="Unassembled WGS sequence"/>
</dbReference>
<dbReference type="AlphaFoldDB" id="A0A937D510"/>
<sequence length="920" mass="97951">MLIWGAAWGALLGLVWPGPDPLFRLLLGAVLGLAAGATLRNAVRREMGLGPAGKAVPAAAEQPVSRDTAPIAAPPPSSPRVQPPGAARRPLPVEASAPPRWTVPWPDAARRLGRWVVGGNAIVRIGVLVLFVGLAFLARYAIDHALLPPSVRLGAVALAGLGLLAAGWRLRHREGRGAYALTLQGGGSAALYLAVFAALRLYQLLPPGIAFAALALVCALAVGLALAQDTQALAVTAFAGGFAAPLLVSTGQGSHVMLFAYFLVLGLAIAAIANWRPWRVLNWVGFMATFAIATAWGVLQYSPARLASVQPFLLAFFAVYLAITLLHALRHGLGPRRAVDATLVFALPLIGFGLQAALVREIEFGAAFSALALAATYLVLGLWLARRYPQPGHPGRWLAECFAALGLGFATLAVPLALDGRWTSAVWAVEGAGVYWLGRRQERRLARAAGLLLQLFAALAYLGANDGAHRALLPLANPVFIGALMLAGSAWGIGWWARQLPAAPAARPLAQRFDRLERQLPAWLFWIGFLWLQYGLHREIGRAPLDAMGRADPVFSPALQLHLKLLAWVVAAFVAERAARPGLARAWPVAATPAWTVLPVLLLGAIAAFDHPLSLLQGGWLLWPPLLLLHARLLRRLDAGEPAGWWPWVHAGGVWLLALLVARMLVHGVDQAGLWRTGWASVVWLVAGIALLLPLCRRRGDDAPSDRWPLDRFALAYRWIAAAPLAALLLAGSLAVAVGSSGDARPLPYLPLLNPTDLALALALATVTTWLLGLRGSALPVPPTARDARWLWAPAAAGFIALNTAWLRIAHHWGGVPWRAEALWSSFGVQAGYSILWTLLALGLMVTGFRRGWRALWMGGGALLAATVLKLFLVDLANRGGGERIVVFLAVGLLMLVLGYVAPIPPPPRSVPAGGREVTP</sequence>
<feature type="transmembrane region" description="Helical" evidence="2">
    <location>
        <begin position="256"/>
        <end position="273"/>
    </location>
</feature>
<feature type="compositionally biased region" description="Pro residues" evidence="1">
    <location>
        <begin position="72"/>
        <end position="82"/>
    </location>
</feature>
<feature type="transmembrane region" description="Helical" evidence="2">
    <location>
        <begin position="587"/>
        <end position="609"/>
    </location>
</feature>
<feature type="transmembrane region" description="Helical" evidence="2">
    <location>
        <begin position="177"/>
        <end position="202"/>
    </location>
</feature>
<feature type="transmembrane region" description="Helical" evidence="2">
    <location>
        <begin position="121"/>
        <end position="141"/>
    </location>
</feature>
<feature type="transmembrane region" description="Helical" evidence="2">
    <location>
        <begin position="716"/>
        <end position="738"/>
    </location>
</feature>
<evidence type="ECO:0000256" key="1">
    <source>
        <dbReference type="SAM" id="MobiDB-lite"/>
    </source>
</evidence>
<dbReference type="EMBL" id="JAEQNA010000003">
    <property type="protein sequence ID" value="MBL0420862.1"/>
    <property type="molecule type" value="Genomic_DNA"/>
</dbReference>
<evidence type="ECO:0000256" key="2">
    <source>
        <dbReference type="SAM" id="Phobius"/>
    </source>
</evidence>
<feature type="transmembrane region" description="Helical" evidence="2">
    <location>
        <begin position="311"/>
        <end position="329"/>
    </location>
</feature>
<feature type="transmembrane region" description="Helical" evidence="2">
    <location>
        <begin position="822"/>
        <end position="843"/>
    </location>
</feature>
<keyword evidence="2" id="KW-0812">Transmembrane</keyword>
<dbReference type="InterPro" id="IPR019286">
    <property type="entry name" value="DUF2339_TM"/>
</dbReference>
<comment type="caution">
    <text evidence="3">The sequence shown here is derived from an EMBL/GenBank/DDBJ whole genome shotgun (WGS) entry which is preliminary data.</text>
</comment>
<feature type="transmembrane region" description="Helical" evidence="2">
    <location>
        <begin position="554"/>
        <end position="575"/>
    </location>
</feature>
<feature type="transmembrane region" description="Helical" evidence="2">
    <location>
        <begin position="232"/>
        <end position="250"/>
    </location>
</feature>
<dbReference type="PANTHER" id="PTHR38434:SF1">
    <property type="entry name" value="BLL2549 PROTEIN"/>
    <property type="match status" value="1"/>
</dbReference>
<feature type="transmembrane region" description="Helical" evidence="2">
    <location>
        <begin position="645"/>
        <end position="666"/>
    </location>
</feature>
<proteinExistence type="predicted"/>
<organism evidence="3 4">
    <name type="scientific">Ramlibacter aurantiacus</name>
    <dbReference type="NCBI Taxonomy" id="2801330"/>
    <lineage>
        <taxon>Bacteria</taxon>
        <taxon>Pseudomonadati</taxon>
        <taxon>Pseudomonadota</taxon>
        <taxon>Betaproteobacteria</taxon>
        <taxon>Burkholderiales</taxon>
        <taxon>Comamonadaceae</taxon>
        <taxon>Ramlibacter</taxon>
    </lineage>
</organism>
<evidence type="ECO:0000313" key="3">
    <source>
        <dbReference type="EMBL" id="MBL0420862.1"/>
    </source>
</evidence>
<feature type="transmembrane region" description="Helical" evidence="2">
    <location>
        <begin position="341"/>
        <end position="358"/>
    </location>
</feature>
<feature type="transmembrane region" description="Helical" evidence="2">
    <location>
        <begin position="27"/>
        <end position="43"/>
    </location>
</feature>
<dbReference type="PIRSF" id="PIRSF035905">
    <property type="entry name" value="UCP035905_mp"/>
    <property type="match status" value="1"/>
</dbReference>
<feature type="transmembrane region" description="Helical" evidence="2">
    <location>
        <begin position="422"/>
        <end position="438"/>
    </location>
</feature>
<feature type="transmembrane region" description="Helical" evidence="2">
    <location>
        <begin position="445"/>
        <end position="463"/>
    </location>
</feature>
<feature type="transmembrane region" description="Helical" evidence="2">
    <location>
        <begin position="518"/>
        <end position="534"/>
    </location>
</feature>